<evidence type="ECO:0000313" key="1">
    <source>
        <dbReference type="EMBL" id="KAH7652457.1"/>
    </source>
</evidence>
<gene>
    <name evidence="1" type="ORF">IHE45_19G018800</name>
</gene>
<name>A0ACB7TWU1_DIOAL</name>
<keyword evidence="2" id="KW-1185">Reference proteome</keyword>
<dbReference type="EMBL" id="CM037029">
    <property type="protein sequence ID" value="KAH7652457.1"/>
    <property type="molecule type" value="Genomic_DNA"/>
</dbReference>
<comment type="caution">
    <text evidence="1">The sequence shown here is derived from an EMBL/GenBank/DDBJ whole genome shotgun (WGS) entry which is preliminary data.</text>
</comment>
<proteinExistence type="predicted"/>
<sequence>MGIWRDAFACIWSWHRRRLWCRPWSWLGFWERLRLYRNSKVSFHALNLIAKSSMKSPIKMCVLPSNTFISNHDKMMNFMNC</sequence>
<protein>
    <submittedName>
        <fullName evidence="1">Uncharacterized protein</fullName>
    </submittedName>
</protein>
<dbReference type="Proteomes" id="UP000827976">
    <property type="component" value="Chromosome 19"/>
</dbReference>
<accession>A0ACB7TWU1</accession>
<evidence type="ECO:0000313" key="2">
    <source>
        <dbReference type="Proteomes" id="UP000827976"/>
    </source>
</evidence>
<reference evidence="2" key="1">
    <citation type="journal article" date="2022" name="Nat. Commun.">
        <title>Chromosome evolution and the genetic basis of agronomically important traits in greater yam.</title>
        <authorList>
            <person name="Bredeson J.V."/>
            <person name="Lyons J.B."/>
            <person name="Oniyinde I.O."/>
            <person name="Okereke N.R."/>
            <person name="Kolade O."/>
            <person name="Nnabue I."/>
            <person name="Nwadili C.O."/>
            <person name="Hribova E."/>
            <person name="Parker M."/>
            <person name="Nwogha J."/>
            <person name="Shu S."/>
            <person name="Carlson J."/>
            <person name="Kariba R."/>
            <person name="Muthemba S."/>
            <person name="Knop K."/>
            <person name="Barton G.J."/>
            <person name="Sherwood A.V."/>
            <person name="Lopez-Montes A."/>
            <person name="Asiedu R."/>
            <person name="Jamnadass R."/>
            <person name="Muchugi A."/>
            <person name="Goodstein D."/>
            <person name="Egesi C.N."/>
            <person name="Featherston J."/>
            <person name="Asfaw A."/>
            <person name="Simpson G.G."/>
            <person name="Dolezel J."/>
            <person name="Hendre P.S."/>
            <person name="Van Deynze A."/>
            <person name="Kumar P.L."/>
            <person name="Obidiegwu J.E."/>
            <person name="Bhattacharjee R."/>
            <person name="Rokhsar D.S."/>
        </authorList>
    </citation>
    <scope>NUCLEOTIDE SEQUENCE [LARGE SCALE GENOMIC DNA]</scope>
    <source>
        <strain evidence="2">cv. TDa95/00328</strain>
    </source>
</reference>
<organism evidence="1 2">
    <name type="scientific">Dioscorea alata</name>
    <name type="common">Purple yam</name>
    <dbReference type="NCBI Taxonomy" id="55571"/>
    <lineage>
        <taxon>Eukaryota</taxon>
        <taxon>Viridiplantae</taxon>
        <taxon>Streptophyta</taxon>
        <taxon>Embryophyta</taxon>
        <taxon>Tracheophyta</taxon>
        <taxon>Spermatophyta</taxon>
        <taxon>Magnoliopsida</taxon>
        <taxon>Liliopsida</taxon>
        <taxon>Dioscoreales</taxon>
        <taxon>Dioscoreaceae</taxon>
        <taxon>Dioscorea</taxon>
    </lineage>
</organism>